<sequence>MSTVESARVSSIAGPSHSRCLPLGNLDHLRWLTPPSDELGLLPSHELLLSLPRPAGSSGSTATSRLAQGIENCFPQSTVQSPQSTPERNSSGDLPDPSTATRRALSGDSRYLRTAAVPPSATSPIYLRACGTIKLGPQTSGTGIPSTR</sequence>
<dbReference type="EMBL" id="KZ825800">
    <property type="protein sequence ID" value="PYH99590.1"/>
    <property type="molecule type" value="Genomic_DNA"/>
</dbReference>
<evidence type="ECO:0000313" key="2">
    <source>
        <dbReference type="EMBL" id="PYH99590.1"/>
    </source>
</evidence>
<gene>
    <name evidence="2" type="ORF">BO71DRAFT_424916</name>
</gene>
<feature type="region of interest" description="Disordered" evidence="1">
    <location>
        <begin position="51"/>
        <end position="112"/>
    </location>
</feature>
<accession>A0A319DPL0</accession>
<protein>
    <submittedName>
        <fullName evidence="2">Uncharacterized protein</fullName>
    </submittedName>
</protein>
<keyword evidence="3" id="KW-1185">Reference proteome</keyword>
<dbReference type="Proteomes" id="UP000247810">
    <property type="component" value="Unassembled WGS sequence"/>
</dbReference>
<feature type="compositionally biased region" description="Polar residues" evidence="1">
    <location>
        <begin position="74"/>
        <end position="92"/>
    </location>
</feature>
<evidence type="ECO:0000313" key="3">
    <source>
        <dbReference type="Proteomes" id="UP000247810"/>
    </source>
</evidence>
<name>A0A319DPL0_9EURO</name>
<reference evidence="2 3" key="1">
    <citation type="submission" date="2018-02" db="EMBL/GenBank/DDBJ databases">
        <title>The genomes of Aspergillus section Nigri reveals drivers in fungal speciation.</title>
        <authorList>
            <consortium name="DOE Joint Genome Institute"/>
            <person name="Vesth T.C."/>
            <person name="Nybo J."/>
            <person name="Theobald S."/>
            <person name="Brandl J."/>
            <person name="Frisvad J.C."/>
            <person name="Nielsen K.F."/>
            <person name="Lyhne E.K."/>
            <person name="Kogle M.E."/>
            <person name="Kuo A."/>
            <person name="Riley R."/>
            <person name="Clum A."/>
            <person name="Nolan M."/>
            <person name="Lipzen A."/>
            <person name="Salamov A."/>
            <person name="Henrissat B."/>
            <person name="Wiebenga A."/>
            <person name="De vries R.P."/>
            <person name="Grigoriev I.V."/>
            <person name="Mortensen U.H."/>
            <person name="Andersen M.R."/>
            <person name="Baker S.E."/>
        </authorList>
    </citation>
    <scope>NUCLEOTIDE SEQUENCE [LARGE SCALE GENOMIC DNA]</scope>
    <source>
        <strain evidence="2 3">CBS 707.79</strain>
    </source>
</reference>
<evidence type="ECO:0000256" key="1">
    <source>
        <dbReference type="SAM" id="MobiDB-lite"/>
    </source>
</evidence>
<organism evidence="2 3">
    <name type="scientific">Aspergillus ellipticus CBS 707.79</name>
    <dbReference type="NCBI Taxonomy" id="1448320"/>
    <lineage>
        <taxon>Eukaryota</taxon>
        <taxon>Fungi</taxon>
        <taxon>Dikarya</taxon>
        <taxon>Ascomycota</taxon>
        <taxon>Pezizomycotina</taxon>
        <taxon>Eurotiomycetes</taxon>
        <taxon>Eurotiomycetidae</taxon>
        <taxon>Eurotiales</taxon>
        <taxon>Aspergillaceae</taxon>
        <taxon>Aspergillus</taxon>
        <taxon>Aspergillus subgen. Circumdati</taxon>
    </lineage>
</organism>
<proteinExistence type="predicted"/>
<dbReference type="AlphaFoldDB" id="A0A319DPL0"/>
<dbReference type="VEuPathDB" id="FungiDB:BO71DRAFT_424916"/>
<feature type="compositionally biased region" description="Polar residues" evidence="1">
    <location>
        <begin position="57"/>
        <end position="66"/>
    </location>
</feature>